<dbReference type="Proteomes" id="UP001370490">
    <property type="component" value="Unassembled WGS sequence"/>
</dbReference>
<comment type="caution">
    <text evidence="1">The sequence shown here is derived from an EMBL/GenBank/DDBJ whole genome shotgun (WGS) entry which is preliminary data.</text>
</comment>
<proteinExistence type="predicted"/>
<name>A0AAN8ZI65_9MAGN</name>
<dbReference type="EMBL" id="JBAMMX010000004">
    <property type="protein sequence ID" value="KAK6942104.1"/>
    <property type="molecule type" value="Genomic_DNA"/>
</dbReference>
<accession>A0AAN8ZI65</accession>
<dbReference type="InterPro" id="IPR032675">
    <property type="entry name" value="LRR_dom_sf"/>
</dbReference>
<keyword evidence="2" id="KW-1185">Reference proteome</keyword>
<dbReference type="Gene3D" id="3.80.10.10">
    <property type="entry name" value="Ribonuclease Inhibitor"/>
    <property type="match status" value="1"/>
</dbReference>
<evidence type="ECO:0000313" key="2">
    <source>
        <dbReference type="Proteomes" id="UP001370490"/>
    </source>
</evidence>
<gene>
    <name evidence="1" type="ORF">RJ641_027481</name>
</gene>
<organism evidence="1 2">
    <name type="scientific">Dillenia turbinata</name>
    <dbReference type="NCBI Taxonomy" id="194707"/>
    <lineage>
        <taxon>Eukaryota</taxon>
        <taxon>Viridiplantae</taxon>
        <taxon>Streptophyta</taxon>
        <taxon>Embryophyta</taxon>
        <taxon>Tracheophyta</taxon>
        <taxon>Spermatophyta</taxon>
        <taxon>Magnoliopsida</taxon>
        <taxon>eudicotyledons</taxon>
        <taxon>Gunneridae</taxon>
        <taxon>Pentapetalae</taxon>
        <taxon>Dilleniales</taxon>
        <taxon>Dilleniaceae</taxon>
        <taxon>Dillenia</taxon>
    </lineage>
</organism>
<dbReference type="AlphaFoldDB" id="A0AAN8ZI65"/>
<sequence length="75" mass="8153">MRYGVPAATPVLQATSSPYDNFLKATGQLNDNQLVGSIPSELGKLEQLFELNFANNNMEEPIPSNISLCTALNQL</sequence>
<evidence type="ECO:0000313" key="1">
    <source>
        <dbReference type="EMBL" id="KAK6942104.1"/>
    </source>
</evidence>
<dbReference type="SUPFAM" id="SSF52058">
    <property type="entry name" value="L domain-like"/>
    <property type="match status" value="1"/>
</dbReference>
<reference evidence="1 2" key="1">
    <citation type="submission" date="2023-12" db="EMBL/GenBank/DDBJ databases">
        <title>A high-quality genome assembly for Dillenia turbinata (Dilleniales).</title>
        <authorList>
            <person name="Chanderbali A."/>
        </authorList>
    </citation>
    <scope>NUCLEOTIDE SEQUENCE [LARGE SCALE GENOMIC DNA]</scope>
    <source>
        <strain evidence="1">LSX21</strain>
        <tissue evidence="1">Leaf</tissue>
    </source>
</reference>
<protein>
    <submittedName>
        <fullName evidence="1">Uncharacterized protein</fullName>
    </submittedName>
</protein>